<dbReference type="GO" id="GO:0016787">
    <property type="term" value="F:hydrolase activity"/>
    <property type="evidence" value="ECO:0007669"/>
    <property type="project" value="UniProtKB-KW"/>
</dbReference>
<organism evidence="1 2">
    <name type="scientific">Caballeronia concitans</name>
    <dbReference type="NCBI Taxonomy" id="1777133"/>
    <lineage>
        <taxon>Bacteria</taxon>
        <taxon>Pseudomonadati</taxon>
        <taxon>Pseudomonadota</taxon>
        <taxon>Betaproteobacteria</taxon>
        <taxon>Burkholderiales</taxon>
        <taxon>Burkholderiaceae</taxon>
        <taxon>Caballeronia</taxon>
    </lineage>
</organism>
<keyword evidence="2" id="KW-1185">Reference proteome</keyword>
<dbReference type="CDD" id="cd02603">
    <property type="entry name" value="HAD_sEH-N_like"/>
    <property type="match status" value="1"/>
</dbReference>
<name>A0A658R5I3_9BURK</name>
<dbReference type="NCBIfam" id="TIGR01509">
    <property type="entry name" value="HAD-SF-IA-v3"/>
    <property type="match status" value="1"/>
</dbReference>
<dbReference type="Gene3D" id="1.10.150.240">
    <property type="entry name" value="Putative phosphatase, domain 2"/>
    <property type="match status" value="1"/>
</dbReference>
<dbReference type="InterPro" id="IPR023214">
    <property type="entry name" value="HAD_sf"/>
</dbReference>
<dbReference type="Pfam" id="PF00702">
    <property type="entry name" value="Hydrolase"/>
    <property type="match status" value="1"/>
</dbReference>
<dbReference type="SUPFAM" id="SSF56784">
    <property type="entry name" value="HAD-like"/>
    <property type="match status" value="1"/>
</dbReference>
<dbReference type="AlphaFoldDB" id="A0A658R5I3"/>
<dbReference type="EMBL" id="FCNV02000020">
    <property type="protein sequence ID" value="SAL51031.1"/>
    <property type="molecule type" value="Genomic_DNA"/>
</dbReference>
<gene>
    <name evidence="1" type="ORF">AWB72_05385</name>
</gene>
<dbReference type="InterPro" id="IPR006439">
    <property type="entry name" value="HAD-SF_hydro_IA"/>
</dbReference>
<dbReference type="Gene3D" id="3.40.50.1000">
    <property type="entry name" value="HAD superfamily/HAD-like"/>
    <property type="match status" value="1"/>
</dbReference>
<dbReference type="SFLD" id="SFLDG01129">
    <property type="entry name" value="C1.5:_HAD__Beta-PGM__Phosphata"/>
    <property type="match status" value="1"/>
</dbReference>
<accession>A0A658R5I3</accession>
<evidence type="ECO:0000313" key="1">
    <source>
        <dbReference type="EMBL" id="SAL51031.1"/>
    </source>
</evidence>
<dbReference type="InterPro" id="IPR036412">
    <property type="entry name" value="HAD-like_sf"/>
</dbReference>
<reference evidence="1 2" key="1">
    <citation type="submission" date="2016-01" db="EMBL/GenBank/DDBJ databases">
        <authorList>
            <person name="Peeters C."/>
        </authorList>
    </citation>
    <scope>NUCLEOTIDE SEQUENCE [LARGE SCALE GENOMIC DNA]</scope>
    <source>
        <strain evidence="1">LMG 29315</strain>
    </source>
</reference>
<dbReference type="OrthoDB" id="9797415at2"/>
<dbReference type="PANTHER" id="PTHR43611">
    <property type="entry name" value="ALPHA-D-GLUCOSE 1-PHOSPHATE PHOSPHATASE"/>
    <property type="match status" value="1"/>
</dbReference>
<protein>
    <submittedName>
        <fullName evidence="1">HAD family hydrolase</fullName>
    </submittedName>
</protein>
<comment type="caution">
    <text evidence="1">The sequence shown here is derived from an EMBL/GenBank/DDBJ whole genome shotgun (WGS) entry which is preliminary data.</text>
</comment>
<evidence type="ECO:0000313" key="2">
    <source>
        <dbReference type="Proteomes" id="UP000198263"/>
    </source>
</evidence>
<dbReference type="InterPro" id="IPR023198">
    <property type="entry name" value="PGP-like_dom2"/>
</dbReference>
<dbReference type="Proteomes" id="UP000198263">
    <property type="component" value="Unassembled WGS sequence"/>
</dbReference>
<sequence>MTIKAVVFDFGGVLIDWNRDYLYRQLIPNETERRWFLDNVCKMDWVVQQDGGQSLEEGTAELVALYPEHEALIRAFYARWHEMVAGVLQEGVALVDRLDAAGVPLFGLTNWSAETFPYAWERFDVLRRFREIIVSGRVGVIKPNPRIFALMRAEIEKHLPGIQPNELVFIDDNLHNAQAATDLGWHGVHYTGALDTETKLRALNVPI</sequence>
<dbReference type="PRINTS" id="PR00413">
    <property type="entry name" value="HADHALOGNASE"/>
</dbReference>
<dbReference type="SFLD" id="SFLDS00003">
    <property type="entry name" value="Haloacid_Dehalogenase"/>
    <property type="match status" value="1"/>
</dbReference>
<dbReference type="RefSeq" id="WP_040050011.1">
    <property type="nucleotide sequence ID" value="NZ_FCNV02000020.1"/>
</dbReference>
<proteinExistence type="predicted"/>
<keyword evidence="1" id="KW-0378">Hydrolase</keyword>
<dbReference type="PANTHER" id="PTHR43611:SF3">
    <property type="entry name" value="FLAVIN MONONUCLEOTIDE HYDROLASE 1, CHLOROPLATIC"/>
    <property type="match status" value="1"/>
</dbReference>